<gene>
    <name evidence="1" type="ORF">V1525DRAFT_431021</name>
</gene>
<name>A0ACC3T626_LIPKO</name>
<organism evidence="1 2">
    <name type="scientific">Lipomyces kononenkoae</name>
    <name type="common">Yeast</name>
    <dbReference type="NCBI Taxonomy" id="34357"/>
    <lineage>
        <taxon>Eukaryota</taxon>
        <taxon>Fungi</taxon>
        <taxon>Dikarya</taxon>
        <taxon>Ascomycota</taxon>
        <taxon>Saccharomycotina</taxon>
        <taxon>Lipomycetes</taxon>
        <taxon>Lipomycetales</taxon>
        <taxon>Lipomycetaceae</taxon>
        <taxon>Lipomyces</taxon>
    </lineage>
</organism>
<accession>A0ACC3T626</accession>
<dbReference type="EMBL" id="MU971347">
    <property type="protein sequence ID" value="KAK9239388.1"/>
    <property type="molecule type" value="Genomic_DNA"/>
</dbReference>
<proteinExistence type="predicted"/>
<comment type="caution">
    <text evidence="1">The sequence shown here is derived from an EMBL/GenBank/DDBJ whole genome shotgun (WGS) entry which is preliminary data.</text>
</comment>
<keyword evidence="2" id="KW-1185">Reference proteome</keyword>
<dbReference type="Proteomes" id="UP001433508">
    <property type="component" value="Unassembled WGS sequence"/>
</dbReference>
<sequence length="197" mass="21694">MGVLDLEDQLAFYMAYHNQKVNVWIHTVCVPIILVTSLAMATNSGPVLPAFGSYLDNYLNVGVLGALGYAGFYILLDPIVGGIVSPFVVGSSIIATDLVDTYGATANYIAGGLWIISWILQFIGHAVYEKRAPALLDNLVQALVLAPFFVIFELVFRAGFRKDLEQRLNIRVGNELRKFAEEKEGKMAKKSPKVVKR</sequence>
<reference evidence="2" key="1">
    <citation type="journal article" date="2024" name="Front. Bioeng. Biotechnol.">
        <title>Genome-scale model development and genomic sequencing of the oleaginous clade Lipomyces.</title>
        <authorList>
            <person name="Czajka J.J."/>
            <person name="Han Y."/>
            <person name="Kim J."/>
            <person name="Mondo S.J."/>
            <person name="Hofstad B.A."/>
            <person name="Robles A."/>
            <person name="Haridas S."/>
            <person name="Riley R."/>
            <person name="LaButti K."/>
            <person name="Pangilinan J."/>
            <person name="Andreopoulos W."/>
            <person name="Lipzen A."/>
            <person name="Yan J."/>
            <person name="Wang M."/>
            <person name="Ng V."/>
            <person name="Grigoriev I.V."/>
            <person name="Spatafora J.W."/>
            <person name="Magnuson J.K."/>
            <person name="Baker S.E."/>
            <person name="Pomraning K.R."/>
        </authorList>
    </citation>
    <scope>NUCLEOTIDE SEQUENCE [LARGE SCALE GENOMIC DNA]</scope>
    <source>
        <strain evidence="2">CBS 7786</strain>
    </source>
</reference>
<evidence type="ECO:0000313" key="2">
    <source>
        <dbReference type="Proteomes" id="UP001433508"/>
    </source>
</evidence>
<evidence type="ECO:0000313" key="1">
    <source>
        <dbReference type="EMBL" id="KAK9239388.1"/>
    </source>
</evidence>
<protein>
    <submittedName>
        <fullName evidence="1">Uncharacterized protein</fullName>
    </submittedName>
</protein>